<keyword evidence="5 6" id="KW-0472">Membrane</keyword>
<feature type="transmembrane region" description="Helical" evidence="6">
    <location>
        <begin position="175"/>
        <end position="194"/>
    </location>
</feature>
<keyword evidence="4 6" id="KW-1133">Transmembrane helix</keyword>
<dbReference type="GO" id="GO:0005886">
    <property type="term" value="C:plasma membrane"/>
    <property type="evidence" value="ECO:0007669"/>
    <property type="project" value="UniProtKB-SubCell"/>
</dbReference>
<gene>
    <name evidence="8" type="ORF">HAL07_04500</name>
</gene>
<keyword evidence="3 6" id="KW-0812">Transmembrane</keyword>
<dbReference type="GeneID" id="82131468"/>
<proteinExistence type="predicted"/>
<evidence type="ECO:0000313" key="8">
    <source>
        <dbReference type="EMBL" id="CRF52324.1"/>
    </source>
</evidence>
<feature type="transmembrane region" description="Helical" evidence="6">
    <location>
        <begin position="235"/>
        <end position="260"/>
    </location>
</feature>
<name>A0A0K2Y3C3_9HELI</name>
<dbReference type="AlphaFoldDB" id="A0A0K2Y3C3"/>
<organism evidence="8 9">
    <name type="scientific">Helicobacter ailurogastricus</name>
    <dbReference type="NCBI Taxonomy" id="1578720"/>
    <lineage>
        <taxon>Bacteria</taxon>
        <taxon>Pseudomonadati</taxon>
        <taxon>Campylobacterota</taxon>
        <taxon>Epsilonproteobacteria</taxon>
        <taxon>Campylobacterales</taxon>
        <taxon>Helicobacteraceae</taxon>
        <taxon>Helicobacter</taxon>
    </lineage>
</organism>
<evidence type="ECO:0000256" key="4">
    <source>
        <dbReference type="ARBA" id="ARBA00022989"/>
    </source>
</evidence>
<dbReference type="InterPro" id="IPR051449">
    <property type="entry name" value="ABC-2_transporter_component"/>
</dbReference>
<keyword evidence="2" id="KW-1003">Cell membrane</keyword>
<dbReference type="RefSeq" id="WP_199767045.1">
    <property type="nucleotide sequence ID" value="NZ_BSCV01000004.1"/>
</dbReference>
<dbReference type="InterPro" id="IPR013525">
    <property type="entry name" value="ABC2_TM"/>
</dbReference>
<reference evidence="9" key="1">
    <citation type="submission" date="2014-12" db="EMBL/GenBank/DDBJ databases">
        <authorList>
            <person name="Jaenicke S."/>
        </authorList>
    </citation>
    <scope>NUCLEOTIDE SEQUENCE [LARGE SCALE GENOMIC DNA]</scope>
</reference>
<dbReference type="EMBL" id="CDMG01000002">
    <property type="protein sequence ID" value="CRF52324.1"/>
    <property type="molecule type" value="Genomic_DNA"/>
</dbReference>
<dbReference type="Gene3D" id="3.40.1710.10">
    <property type="entry name" value="abc type-2 transporter like domain"/>
    <property type="match status" value="1"/>
</dbReference>
<evidence type="ECO:0000313" key="9">
    <source>
        <dbReference type="Proteomes" id="UP000043437"/>
    </source>
</evidence>
<feature type="transmembrane region" description="Helical" evidence="6">
    <location>
        <begin position="266"/>
        <end position="285"/>
    </location>
</feature>
<comment type="subcellular location">
    <subcellularLocation>
        <location evidence="1">Cell membrane</location>
        <topology evidence="1">Multi-pass membrane protein</topology>
    </subcellularLocation>
</comment>
<sequence length="351" mass="39142">MWAKFFRQRFAVAVCVAPLVFGLVMVVLFYKQIPTRLNIGVVDLDNSHLSHEMVRSLNANSALNVAHFYSGLDQAKPFLASKKIYGVVVLPKNLERQVKLGVQTPVALYYNAEYVLVGKTLMNAFLLTLATLEIKQDVAKNLSIHGDLITAKALAFPLHVNLHTLYNEHNNYAQFLLMAILPCMWQILAALGMFNFLQVCQNSREVWAALGLNTLIFSAWGALMLFYLKPYNAHWGLMLLSCVLLVAAISSVVVGFFVLLQEPMRVASFIALYTAPSLAFVGVTYPTDNMPALAQCWSALLPVTYFLKATIALDYYQAGLDLALKAIGHLPIFWLFYLLGIALLAQRERAC</sequence>
<feature type="transmembrane region" description="Helical" evidence="6">
    <location>
        <begin position="322"/>
        <end position="345"/>
    </location>
</feature>
<evidence type="ECO:0000259" key="7">
    <source>
        <dbReference type="Pfam" id="PF12698"/>
    </source>
</evidence>
<evidence type="ECO:0000256" key="3">
    <source>
        <dbReference type="ARBA" id="ARBA00022692"/>
    </source>
</evidence>
<dbReference type="GO" id="GO:0140359">
    <property type="term" value="F:ABC-type transporter activity"/>
    <property type="evidence" value="ECO:0007669"/>
    <property type="project" value="InterPro"/>
</dbReference>
<protein>
    <submittedName>
        <fullName evidence="8">ABC-type multidrug transport system, permease component</fullName>
    </submittedName>
</protein>
<evidence type="ECO:0000256" key="5">
    <source>
        <dbReference type="ARBA" id="ARBA00023136"/>
    </source>
</evidence>
<feature type="domain" description="ABC-2 type transporter transmembrane" evidence="7">
    <location>
        <begin position="13"/>
        <end position="341"/>
    </location>
</feature>
<evidence type="ECO:0000256" key="2">
    <source>
        <dbReference type="ARBA" id="ARBA00022475"/>
    </source>
</evidence>
<feature type="transmembrane region" description="Helical" evidence="6">
    <location>
        <begin position="6"/>
        <end position="30"/>
    </location>
</feature>
<evidence type="ECO:0000256" key="1">
    <source>
        <dbReference type="ARBA" id="ARBA00004651"/>
    </source>
</evidence>
<dbReference type="Proteomes" id="UP000043437">
    <property type="component" value="Unassembled WGS sequence"/>
</dbReference>
<dbReference type="PANTHER" id="PTHR30294">
    <property type="entry name" value="MEMBRANE COMPONENT OF ABC TRANSPORTER YHHJ-RELATED"/>
    <property type="match status" value="1"/>
</dbReference>
<accession>A0A0K2Y3C3</accession>
<evidence type="ECO:0000256" key="6">
    <source>
        <dbReference type="SAM" id="Phobius"/>
    </source>
</evidence>
<dbReference type="PANTHER" id="PTHR30294:SF47">
    <property type="entry name" value="INNER MEMBRANE TRANSPORT PERMEASE YHHJ"/>
    <property type="match status" value="1"/>
</dbReference>
<feature type="transmembrane region" description="Helical" evidence="6">
    <location>
        <begin position="206"/>
        <end position="228"/>
    </location>
</feature>
<dbReference type="Pfam" id="PF12698">
    <property type="entry name" value="ABC2_membrane_3"/>
    <property type="match status" value="1"/>
</dbReference>